<dbReference type="Pfam" id="PF13541">
    <property type="entry name" value="ChlI"/>
    <property type="match status" value="1"/>
</dbReference>
<comment type="similarity">
    <text evidence="1">Belongs to the Mg-chelatase subunits D/I family. ComM subfamily.</text>
</comment>
<dbReference type="PANTHER" id="PTHR32039:SF7">
    <property type="entry name" value="COMPETENCE PROTEIN COMM"/>
    <property type="match status" value="1"/>
</dbReference>
<dbReference type="InterPro" id="IPR027417">
    <property type="entry name" value="P-loop_NTPase"/>
</dbReference>
<dbReference type="Gene3D" id="3.30.230.10">
    <property type="match status" value="1"/>
</dbReference>
<evidence type="ECO:0000256" key="2">
    <source>
        <dbReference type="ARBA" id="ARBA00022741"/>
    </source>
</evidence>
<comment type="caution">
    <text evidence="5">The sequence shown here is derived from an EMBL/GenBank/DDBJ whole genome shotgun (WGS) entry which is preliminary data.</text>
</comment>
<keyword evidence="2" id="KW-0547">Nucleotide-binding</keyword>
<evidence type="ECO:0000259" key="4">
    <source>
        <dbReference type="SMART" id="SM00382"/>
    </source>
</evidence>
<dbReference type="NCBIfam" id="TIGR00368">
    <property type="entry name" value="YifB family Mg chelatase-like AAA ATPase"/>
    <property type="match status" value="1"/>
</dbReference>
<feature type="domain" description="AAA+ ATPase" evidence="4">
    <location>
        <begin position="213"/>
        <end position="396"/>
    </location>
</feature>
<dbReference type="InterPro" id="IPR020568">
    <property type="entry name" value="Ribosomal_Su5_D2-typ_SF"/>
</dbReference>
<dbReference type="GO" id="GO:0003677">
    <property type="term" value="F:DNA binding"/>
    <property type="evidence" value="ECO:0007669"/>
    <property type="project" value="InterPro"/>
</dbReference>
<accession>A0A7C4LZN1</accession>
<dbReference type="PANTHER" id="PTHR32039">
    <property type="entry name" value="MAGNESIUM-CHELATASE SUBUNIT CHLI"/>
    <property type="match status" value="1"/>
</dbReference>
<organism evidence="5">
    <name type="scientific">candidate division CPR3 bacterium</name>
    <dbReference type="NCBI Taxonomy" id="2268181"/>
    <lineage>
        <taxon>Bacteria</taxon>
        <taxon>Bacteria division CPR3</taxon>
    </lineage>
</organism>
<dbReference type="SUPFAM" id="SSF52540">
    <property type="entry name" value="P-loop containing nucleoside triphosphate hydrolases"/>
    <property type="match status" value="1"/>
</dbReference>
<dbReference type="InterPro" id="IPR000523">
    <property type="entry name" value="Mg_chelatse_chII-like_cat_dom"/>
</dbReference>
<proteinExistence type="inferred from homology"/>
<dbReference type="InterPro" id="IPR014721">
    <property type="entry name" value="Ribsml_uS5_D2-typ_fold_subgr"/>
</dbReference>
<dbReference type="SUPFAM" id="SSF54211">
    <property type="entry name" value="Ribosomal protein S5 domain 2-like"/>
    <property type="match status" value="1"/>
</dbReference>
<dbReference type="Pfam" id="PF13335">
    <property type="entry name" value="Mg_chelatase_C"/>
    <property type="match status" value="1"/>
</dbReference>
<dbReference type="AlphaFoldDB" id="A0A7C4LZN1"/>
<evidence type="ECO:0000313" key="5">
    <source>
        <dbReference type="EMBL" id="HGT70877.1"/>
    </source>
</evidence>
<dbReference type="GO" id="GO:0005524">
    <property type="term" value="F:ATP binding"/>
    <property type="evidence" value="ECO:0007669"/>
    <property type="project" value="UniProtKB-KW"/>
</dbReference>
<gene>
    <name evidence="5" type="ORF">ENT43_01300</name>
</gene>
<name>A0A7C4LZN1_UNCC3</name>
<protein>
    <submittedName>
        <fullName evidence="5">ATP-binding protein</fullName>
    </submittedName>
</protein>
<dbReference type="Pfam" id="PF01078">
    <property type="entry name" value="Mg_chelatase"/>
    <property type="match status" value="1"/>
</dbReference>
<evidence type="ECO:0000256" key="3">
    <source>
        <dbReference type="ARBA" id="ARBA00022840"/>
    </source>
</evidence>
<dbReference type="InterPro" id="IPR001208">
    <property type="entry name" value="MCM_dom"/>
</dbReference>
<dbReference type="Gene3D" id="3.40.50.300">
    <property type="entry name" value="P-loop containing nucleotide triphosphate hydrolases"/>
    <property type="match status" value="1"/>
</dbReference>
<dbReference type="PRINTS" id="PR01657">
    <property type="entry name" value="MCMFAMILY"/>
</dbReference>
<dbReference type="InterPro" id="IPR004482">
    <property type="entry name" value="Mg_chelat-rel"/>
</dbReference>
<dbReference type="InterPro" id="IPR025158">
    <property type="entry name" value="Mg_chelat-rel_C"/>
</dbReference>
<dbReference type="InterPro" id="IPR003593">
    <property type="entry name" value="AAA+_ATPase"/>
</dbReference>
<keyword evidence="3 5" id="KW-0067">ATP-binding</keyword>
<dbReference type="EMBL" id="DSYQ01000004">
    <property type="protein sequence ID" value="HGT70877.1"/>
    <property type="molecule type" value="Genomic_DNA"/>
</dbReference>
<sequence length="515" mass="56604">MSLAKLYSASVVGLEAEPVEVEVDISNGKVNLTIVGLPDRVVEESRERVRSAIKNSGAIFPMKRVTINLAPADIRKEGPVFDLAMAMGILIAGKQIAGEFEKSIFLGELALDGSLRYITGVLPVCEMAVKRGFENLFVPEENLAEAKILEGVNVYPVKSLEQLISHFLGVELIDSEKSGGIVEKEPETFYDFDFANIKGQDQAKRALEIVAAGGHNILMNGPPGSGKTLLARSLPSILPRMTIDEMLEITKIYSVSGILPKGEALIKIRPFRSPHHTSSAVSIVGGGAYPKPGEISLSHRGVLFLDELPEFPRFVLEVLRQPLEDGVVNVSRASGAISFPAKFILVAAQNPCPCGYLTDPLKQCNCSSSTITRYQKKISGPLLDRIDLHIEVPRVDYSKLASSETGENSSKIRERVEAARNIQQKRFSKSKPSASLRARNIFSNSEMGSEEVSQYCNLDEDAKILIKNAVLQMHLSARVYHRILKIARTIADLDNSENINQKHIAEALQYRTREK</sequence>
<dbReference type="SMART" id="SM00382">
    <property type="entry name" value="AAA"/>
    <property type="match status" value="1"/>
</dbReference>
<dbReference type="InterPro" id="IPR045006">
    <property type="entry name" value="CHLI-like"/>
</dbReference>
<reference evidence="5" key="1">
    <citation type="journal article" date="2020" name="mSystems">
        <title>Genome- and Community-Level Interaction Insights into Carbon Utilization and Element Cycling Functions of Hydrothermarchaeota in Hydrothermal Sediment.</title>
        <authorList>
            <person name="Zhou Z."/>
            <person name="Liu Y."/>
            <person name="Xu W."/>
            <person name="Pan J."/>
            <person name="Luo Z.H."/>
            <person name="Li M."/>
        </authorList>
    </citation>
    <scope>NUCLEOTIDE SEQUENCE [LARGE SCALE GENOMIC DNA]</scope>
    <source>
        <strain evidence="5">SpSt-579</strain>
    </source>
</reference>
<evidence type="ECO:0000256" key="1">
    <source>
        <dbReference type="ARBA" id="ARBA00006354"/>
    </source>
</evidence>